<evidence type="ECO:0000313" key="7">
    <source>
        <dbReference type="EMBL" id="EDP42314.1"/>
    </source>
</evidence>
<dbReference type="GeneID" id="5854096"/>
<keyword evidence="3 6" id="KW-0812">Transmembrane</keyword>
<evidence type="ECO:0000313" key="8">
    <source>
        <dbReference type="Proteomes" id="UP000008837"/>
    </source>
</evidence>
<dbReference type="OMA" id="NPAPLAM"/>
<organism evidence="7 8">
    <name type="scientific">Malassezia globosa (strain ATCC MYA-4612 / CBS 7966)</name>
    <name type="common">Dandruff-associated fungus</name>
    <dbReference type="NCBI Taxonomy" id="425265"/>
    <lineage>
        <taxon>Eukaryota</taxon>
        <taxon>Fungi</taxon>
        <taxon>Dikarya</taxon>
        <taxon>Basidiomycota</taxon>
        <taxon>Ustilaginomycotina</taxon>
        <taxon>Malasseziomycetes</taxon>
        <taxon>Malasseziales</taxon>
        <taxon>Malasseziaceae</taxon>
        <taxon>Malassezia</taxon>
    </lineage>
</organism>
<reference evidence="7 8" key="1">
    <citation type="journal article" date="2007" name="Proc. Natl. Acad. Sci. U.S.A.">
        <title>Dandruff-associated Malassezia genomes reveal convergent and divergent virulence traits shared with plant and human fungal pathogens.</title>
        <authorList>
            <person name="Xu J."/>
            <person name="Saunders C.W."/>
            <person name="Hu P."/>
            <person name="Grant R.A."/>
            <person name="Boekhout T."/>
            <person name="Kuramae E.E."/>
            <person name="Kronstad J.W."/>
            <person name="Deangelis Y.M."/>
            <person name="Reeder N.L."/>
            <person name="Johnstone K.R."/>
            <person name="Leland M."/>
            <person name="Fieno A.M."/>
            <person name="Begley W.M."/>
            <person name="Sun Y."/>
            <person name="Lacey M.P."/>
            <person name="Chaudhary T."/>
            <person name="Keough T."/>
            <person name="Chu L."/>
            <person name="Sears R."/>
            <person name="Yuan B."/>
            <person name="Dawson T.L.Jr."/>
        </authorList>
    </citation>
    <scope>NUCLEOTIDE SEQUENCE [LARGE SCALE GENOMIC DNA]</scope>
    <source>
        <strain evidence="8">ATCC MYA-4612 / CBS 7966</strain>
    </source>
</reference>
<dbReference type="STRING" id="425265.A8Q7H5"/>
<dbReference type="AlphaFoldDB" id="A8Q7H5"/>
<dbReference type="VEuPathDB" id="FungiDB:MGL_3072"/>
<evidence type="ECO:0000256" key="4">
    <source>
        <dbReference type="ARBA" id="ARBA00022989"/>
    </source>
</evidence>
<evidence type="ECO:0000256" key="5">
    <source>
        <dbReference type="ARBA" id="ARBA00023136"/>
    </source>
</evidence>
<feature type="transmembrane region" description="Helical" evidence="6">
    <location>
        <begin position="73"/>
        <end position="92"/>
    </location>
</feature>
<evidence type="ECO:0000256" key="3">
    <source>
        <dbReference type="ARBA" id="ARBA00022692"/>
    </source>
</evidence>
<protein>
    <submittedName>
        <fullName evidence="7">Uncharacterized protein</fullName>
    </submittedName>
</protein>
<dbReference type="PANTHER" id="PTHR31123">
    <property type="entry name" value="ACCUMULATION OF DYADS PROTEIN 2-RELATED"/>
    <property type="match status" value="1"/>
</dbReference>
<evidence type="ECO:0000256" key="2">
    <source>
        <dbReference type="ARBA" id="ARBA00005587"/>
    </source>
</evidence>
<keyword evidence="4 6" id="KW-1133">Transmembrane helix</keyword>
<gene>
    <name evidence="7" type="ORF">MGL_3072</name>
</gene>
<dbReference type="InterPro" id="IPR051633">
    <property type="entry name" value="AceTr"/>
</dbReference>
<dbReference type="InterPro" id="IPR000791">
    <property type="entry name" value="Gpr1/Fun34/SatP-like"/>
</dbReference>
<comment type="subcellular location">
    <subcellularLocation>
        <location evidence="1">Membrane</location>
        <topology evidence="1">Multi-pass membrane protein</topology>
    </subcellularLocation>
</comment>
<feature type="transmembrane region" description="Helical" evidence="6">
    <location>
        <begin position="12"/>
        <end position="34"/>
    </location>
</feature>
<keyword evidence="8" id="KW-1185">Reference proteome</keyword>
<sequence>MAVGNTFGATVFSSYGAFWVSFGILLTPGGFHIVESMVKADGKTGLLNAQALFFAGWFVFTSMMLFLTLKSTIAFFLLFFCLDFTFLFCMVAHIFNDGSLPHTGLLRAGGAFGIVTAFLSWYNAFAGLADDSNSFFIVPAVYFPWTAKTQTKEPEHDHIA</sequence>
<evidence type="ECO:0000256" key="6">
    <source>
        <dbReference type="SAM" id="Phobius"/>
    </source>
</evidence>
<evidence type="ECO:0000256" key="1">
    <source>
        <dbReference type="ARBA" id="ARBA00004141"/>
    </source>
</evidence>
<accession>A8Q7H5</accession>
<dbReference type="Pfam" id="PF01184">
    <property type="entry name" value="Gpr1_Fun34_YaaH"/>
    <property type="match status" value="1"/>
</dbReference>
<feature type="transmembrane region" description="Helical" evidence="6">
    <location>
        <begin position="104"/>
        <end position="122"/>
    </location>
</feature>
<keyword evidence="5 6" id="KW-0472">Membrane</keyword>
<dbReference type="RefSeq" id="XP_001729528.1">
    <property type="nucleotide sequence ID" value="XM_001729476.1"/>
</dbReference>
<dbReference type="KEGG" id="mgl:MGL_3072"/>
<name>A8Q7H5_MALGO</name>
<dbReference type="EMBL" id="AAYY01000011">
    <property type="protein sequence ID" value="EDP42314.1"/>
    <property type="molecule type" value="Genomic_DNA"/>
</dbReference>
<proteinExistence type="inferred from homology"/>
<dbReference type="OrthoDB" id="3648309at2759"/>
<dbReference type="PANTHER" id="PTHR31123:SF1">
    <property type="entry name" value="ACCUMULATION OF DYADS PROTEIN 2-RELATED"/>
    <property type="match status" value="1"/>
</dbReference>
<dbReference type="Proteomes" id="UP000008837">
    <property type="component" value="Unassembled WGS sequence"/>
</dbReference>
<dbReference type="GO" id="GO:0005886">
    <property type="term" value="C:plasma membrane"/>
    <property type="evidence" value="ECO:0007669"/>
    <property type="project" value="TreeGrafter"/>
</dbReference>
<comment type="caution">
    <text evidence="7">The sequence shown here is derived from an EMBL/GenBank/DDBJ whole genome shotgun (WGS) entry which is preliminary data.</text>
</comment>
<dbReference type="InParanoid" id="A8Q7H5"/>
<feature type="transmembrane region" description="Helical" evidence="6">
    <location>
        <begin position="46"/>
        <end position="67"/>
    </location>
</feature>
<comment type="similarity">
    <text evidence="2">Belongs to the acetate uptake transporter (AceTr) (TC 2.A.96) family.</text>
</comment>
<dbReference type="GO" id="GO:0015123">
    <property type="term" value="F:acetate transmembrane transporter activity"/>
    <property type="evidence" value="ECO:0007669"/>
    <property type="project" value="TreeGrafter"/>
</dbReference>